<proteinExistence type="predicted"/>
<organism evidence="4 5">
    <name type="scientific">Ceratodon purpureus</name>
    <name type="common">Fire moss</name>
    <name type="synonym">Dicranum purpureum</name>
    <dbReference type="NCBI Taxonomy" id="3225"/>
    <lineage>
        <taxon>Eukaryota</taxon>
        <taxon>Viridiplantae</taxon>
        <taxon>Streptophyta</taxon>
        <taxon>Embryophyta</taxon>
        <taxon>Bryophyta</taxon>
        <taxon>Bryophytina</taxon>
        <taxon>Bryopsida</taxon>
        <taxon>Dicranidae</taxon>
        <taxon>Pseudoditrichales</taxon>
        <taxon>Ditrichaceae</taxon>
        <taxon>Ceratodon</taxon>
    </lineage>
</organism>
<evidence type="ECO:0000256" key="3">
    <source>
        <dbReference type="SAM" id="Phobius"/>
    </source>
</evidence>
<keyword evidence="3" id="KW-0472">Membrane</keyword>
<feature type="compositionally biased region" description="Basic residues" evidence="2">
    <location>
        <begin position="1101"/>
        <end position="1110"/>
    </location>
</feature>
<keyword evidence="3" id="KW-1133">Transmembrane helix</keyword>
<keyword evidence="5" id="KW-1185">Reference proteome</keyword>
<dbReference type="EMBL" id="CM026429">
    <property type="protein sequence ID" value="KAG0564374.1"/>
    <property type="molecule type" value="Genomic_DNA"/>
</dbReference>
<dbReference type="CDD" id="cd03801">
    <property type="entry name" value="GT4_PimA-like"/>
    <property type="match status" value="1"/>
</dbReference>
<feature type="region of interest" description="Disordered" evidence="2">
    <location>
        <begin position="73"/>
        <end position="105"/>
    </location>
</feature>
<dbReference type="AlphaFoldDB" id="A0A8T0H202"/>
<reference evidence="4" key="1">
    <citation type="submission" date="2020-06" db="EMBL/GenBank/DDBJ databases">
        <title>WGS assembly of Ceratodon purpureus strain R40.</title>
        <authorList>
            <person name="Carey S.B."/>
            <person name="Jenkins J."/>
            <person name="Shu S."/>
            <person name="Lovell J.T."/>
            <person name="Sreedasyam A."/>
            <person name="Maumus F."/>
            <person name="Tiley G.P."/>
            <person name="Fernandez-Pozo N."/>
            <person name="Barry K."/>
            <person name="Chen C."/>
            <person name="Wang M."/>
            <person name="Lipzen A."/>
            <person name="Daum C."/>
            <person name="Saski C.A."/>
            <person name="Payton A.C."/>
            <person name="Mcbreen J.C."/>
            <person name="Conrad R.E."/>
            <person name="Kollar L.M."/>
            <person name="Olsson S."/>
            <person name="Huttunen S."/>
            <person name="Landis J.B."/>
            <person name="Wickett N.J."/>
            <person name="Johnson M.G."/>
            <person name="Rensing S.A."/>
            <person name="Grimwood J."/>
            <person name="Schmutz J."/>
            <person name="Mcdaniel S.F."/>
        </authorList>
    </citation>
    <scope>NUCLEOTIDE SEQUENCE</scope>
    <source>
        <strain evidence="4">R40</strain>
    </source>
</reference>
<name>A0A8T0H202_CERPU</name>
<feature type="region of interest" description="Disordered" evidence="2">
    <location>
        <begin position="1101"/>
        <end position="1134"/>
    </location>
</feature>
<feature type="coiled-coil region" evidence="1">
    <location>
        <begin position="690"/>
        <end position="720"/>
    </location>
</feature>
<keyword evidence="3" id="KW-0812">Transmembrane</keyword>
<dbReference type="Gene3D" id="3.40.50.2000">
    <property type="entry name" value="Glycogen Phosphorylase B"/>
    <property type="match status" value="1"/>
</dbReference>
<evidence type="ECO:0000313" key="5">
    <source>
        <dbReference type="Proteomes" id="UP000822688"/>
    </source>
</evidence>
<protein>
    <recommendedName>
        <fullName evidence="6">Glycosyl transferase family 1 domain-containing protein</fullName>
    </recommendedName>
</protein>
<keyword evidence="1" id="KW-0175">Coiled coil</keyword>
<evidence type="ECO:0000256" key="1">
    <source>
        <dbReference type="SAM" id="Coils"/>
    </source>
</evidence>
<gene>
    <name evidence="4" type="ORF">KC19_8G105600</name>
</gene>
<sequence length="1134" mass="127317">MGDTAGVSAQARGSRNEEKRAGNYALRRAYQAGRPGEAVAVDINGVNIREEAEAQAVMNQRLESHVHREVSNFKCRDRGSSSARPGSFGEKASSSPSSSSSGGGKVTSGKLASSFNVYRIVISLVAVLFLLETVTHGFVFLLFRHTDLQAESLEIFPRVFGRASRQAAAESGGEDVRFVPTNVVERLLLSKGKATVAELRKEARSPVRFPRLALVCPNLALNSLSLYILTTARGLRELGYSLEVHTLKDGELRSTWETLGVPVRQLEVNIENVTSVDWLNYEGVIAYSTDTKAVLNSLAQEPFINIPVVWVITDDALGRRLRDYEAAAAQGLISDWRLSFKRADVVVFQDYALPMVYTVLDTGNFFVIPGSPAEVWTAEKYKLSHSRESLRAQYRLRPDDSVIAVVGSPFLYHGLWREHALVMRALARAVSKGVDVSPKGGRRVQLLIIGHGNQSSSYGAALKVMAEHLGLEKGTVHYVGAGEDVTGMLWMSDAVLYGSFRDEQAFPPILSRAMSLQRPVIAPNRSAFREQIVDGENGLLFPVGDDMKLSDAIVHVLKNESVGAMAVNGQSQAWNMFASNVSLSYGELLESILEFPSEAELPRSLDEVAKSLKEGWCWDLLFPASARSFRESFQSQVEGPTVKENDVGSGIIEMLEHQWMIRSGEVQNIRDKVGFAKSIEDWDFLSEFDLDEAKAMENDLEAERIEREELNGRKDQLQSTWEDITKMVKKTEVHKDDLKERTDAEIQRSGQPLCIYEPYNGKGAWPFLHDDNTLYRGLSLSSRARRPGDDDVDAQERLPGLLNDLYYRNVLCEYGAFFAIANRIDFVHKNPWIGFQPWRASSKNVALTAAAEAALSEAVSNGRDGDAVYFWARSDGYAGTFHRDSPVEQAEDFWAYCDSINSGQCREAFTRSLRRMYGLPANWTDLPPMPADSGTWSALHSWAMPTSSFVELVLFARMFVDALDSQYYEEHHDLGRCCFVRFQREGQHCYCRLLEGLVNVWAYHSARRMIYVDPQTGKMEEQHALESRQGKMWVKFFSLNTLKAMDEDLAEAADDGDRPRERWLWPQTGEVYWQGIADREREERLRLKKEKKQKLLERLARMRNKTRQKSLGRFIKPPPGVGYLPPLDEPGGVS</sequence>
<dbReference type="PANTHER" id="PTHR46635">
    <property type="entry name" value="GLYCOSYL TRANSFERASE FAMILY 1 PROTEIN"/>
    <property type="match status" value="1"/>
</dbReference>
<dbReference type="PANTHER" id="PTHR46635:SF2">
    <property type="entry name" value="GLYCOSYL TRANSFERASE FAMILY 1 DOMAIN-CONTAINING PROTEIN"/>
    <property type="match status" value="1"/>
</dbReference>
<feature type="region of interest" description="Disordered" evidence="2">
    <location>
        <begin position="1"/>
        <end position="23"/>
    </location>
</feature>
<evidence type="ECO:0008006" key="6">
    <source>
        <dbReference type="Google" id="ProtNLM"/>
    </source>
</evidence>
<feature type="compositionally biased region" description="Low complexity" evidence="2">
    <location>
        <begin position="86"/>
        <end position="100"/>
    </location>
</feature>
<evidence type="ECO:0000313" key="4">
    <source>
        <dbReference type="EMBL" id="KAG0564374.1"/>
    </source>
</evidence>
<evidence type="ECO:0000256" key="2">
    <source>
        <dbReference type="SAM" id="MobiDB-lite"/>
    </source>
</evidence>
<dbReference type="SUPFAM" id="SSF53756">
    <property type="entry name" value="UDP-Glycosyltransferase/glycogen phosphorylase"/>
    <property type="match status" value="1"/>
</dbReference>
<dbReference type="Pfam" id="PF13692">
    <property type="entry name" value="Glyco_trans_1_4"/>
    <property type="match status" value="1"/>
</dbReference>
<feature type="transmembrane region" description="Helical" evidence="3">
    <location>
        <begin position="120"/>
        <end position="143"/>
    </location>
</feature>
<comment type="caution">
    <text evidence="4">The sequence shown here is derived from an EMBL/GenBank/DDBJ whole genome shotgun (WGS) entry which is preliminary data.</text>
</comment>
<accession>A0A8T0H202</accession>
<dbReference type="Proteomes" id="UP000822688">
    <property type="component" value="Chromosome 8"/>
</dbReference>